<dbReference type="Gene3D" id="3.40.630.30">
    <property type="match status" value="1"/>
</dbReference>
<protein>
    <submittedName>
        <fullName evidence="2">GNAT family N-acetyltransferase</fullName>
    </submittedName>
</protein>
<comment type="caution">
    <text evidence="2">The sequence shown here is derived from an EMBL/GenBank/DDBJ whole genome shotgun (WGS) entry which is preliminary data.</text>
</comment>
<dbReference type="SUPFAM" id="SSF55729">
    <property type="entry name" value="Acyl-CoA N-acyltransferases (Nat)"/>
    <property type="match status" value="1"/>
</dbReference>
<dbReference type="GO" id="GO:0016740">
    <property type="term" value="F:transferase activity"/>
    <property type="evidence" value="ECO:0007669"/>
    <property type="project" value="UniProtKB-KW"/>
</dbReference>
<gene>
    <name evidence="2" type="ORF">F7D73_05480</name>
</gene>
<organism evidence="2 3">
    <name type="scientific">Segatella copri</name>
    <dbReference type="NCBI Taxonomy" id="165179"/>
    <lineage>
        <taxon>Bacteria</taxon>
        <taxon>Pseudomonadati</taxon>
        <taxon>Bacteroidota</taxon>
        <taxon>Bacteroidia</taxon>
        <taxon>Bacteroidales</taxon>
        <taxon>Prevotellaceae</taxon>
        <taxon>Segatella</taxon>
    </lineage>
</organism>
<reference evidence="2 3" key="1">
    <citation type="submission" date="2019-09" db="EMBL/GenBank/DDBJ databases">
        <title>Distinct polysaccharide growth profiles of human intestinal Prevotella copri isolates.</title>
        <authorList>
            <person name="Fehlner-Peach H."/>
            <person name="Magnabosco C."/>
            <person name="Raghavan V."/>
            <person name="Scher J.U."/>
            <person name="Tett A."/>
            <person name="Cox L.M."/>
            <person name="Gottsegen C."/>
            <person name="Watters A."/>
            <person name="Wiltshire- Gordon J.D."/>
            <person name="Segata N."/>
            <person name="Bonneau R."/>
            <person name="Littman D.R."/>
        </authorList>
    </citation>
    <scope>NUCLEOTIDE SEQUENCE [LARGE SCALE GENOMIC DNA]</scope>
    <source>
        <strain evidence="3">iA622</strain>
    </source>
</reference>
<evidence type="ECO:0000259" key="1">
    <source>
        <dbReference type="Pfam" id="PF13480"/>
    </source>
</evidence>
<dbReference type="Proteomes" id="UP000480425">
    <property type="component" value="Unassembled WGS sequence"/>
</dbReference>
<dbReference type="InterPro" id="IPR038740">
    <property type="entry name" value="BioF2-like_GNAT_dom"/>
</dbReference>
<dbReference type="RefSeq" id="WP_153122861.1">
    <property type="nucleotide sequence ID" value="NZ_VZCB01000046.1"/>
</dbReference>
<sequence length="324" mass="38414">MNDFSIRIYTESNELPELLEGNFFHSKTLFLIEEQTPKDTPYMAVATRDGEVRGQLLVIVRRRGSLFPPYLYTHAHAHGEGCYADETETETLFPLLLKAITLKLRHRLCFYIEFSDMKKKMFGYRFFRRLGYFPIAWQEIHHSLHSKAPESRLSAKMENIVERMTAKGVESHEATSAQDIALFYRMLKNFYQFKLRRFVPAKEFFMHFAGNPESKIFVTTYKGKVIGGCACVFFQGNAYLLYAVGKRKSRLHLHPEAMTIWYALKYAHEHGYAHFRFMDAGLPWKQNLYREFLLNFGGKPVTSYRWFRFYTRIINKILYWIYKQ</sequence>
<feature type="domain" description="BioF2-like acetyltransferase" evidence="1">
    <location>
        <begin position="167"/>
        <end position="286"/>
    </location>
</feature>
<dbReference type="InterPro" id="IPR016181">
    <property type="entry name" value="Acyl_CoA_acyltransferase"/>
</dbReference>
<proteinExistence type="predicted"/>
<dbReference type="AlphaFoldDB" id="A0A6G1U0R8"/>
<dbReference type="OrthoDB" id="934591at2"/>
<keyword evidence="2" id="KW-0808">Transferase</keyword>
<accession>A0A6G1U0R8</accession>
<evidence type="ECO:0000313" key="2">
    <source>
        <dbReference type="EMBL" id="MQN80408.1"/>
    </source>
</evidence>
<name>A0A6G1U0R8_9BACT</name>
<dbReference type="EMBL" id="VZCB01000046">
    <property type="protein sequence ID" value="MQN80408.1"/>
    <property type="molecule type" value="Genomic_DNA"/>
</dbReference>
<evidence type="ECO:0000313" key="3">
    <source>
        <dbReference type="Proteomes" id="UP000480425"/>
    </source>
</evidence>
<dbReference type="Pfam" id="PF13480">
    <property type="entry name" value="Acetyltransf_6"/>
    <property type="match status" value="1"/>
</dbReference>